<comment type="catalytic activity">
    <reaction evidence="7">
        <text>L-tyrosyl-[protein] + ATP = O-(5'-adenylyl)-L-tyrosyl-[protein] + diphosphate</text>
        <dbReference type="Rhea" id="RHEA:54288"/>
        <dbReference type="Rhea" id="RHEA-COMP:10136"/>
        <dbReference type="Rhea" id="RHEA-COMP:13846"/>
        <dbReference type="ChEBI" id="CHEBI:30616"/>
        <dbReference type="ChEBI" id="CHEBI:33019"/>
        <dbReference type="ChEBI" id="CHEBI:46858"/>
        <dbReference type="ChEBI" id="CHEBI:83624"/>
        <dbReference type="EC" id="2.7.7.108"/>
    </reaction>
</comment>
<keyword evidence="1" id="KW-0808">Transferase</keyword>
<dbReference type="InterPro" id="IPR003812">
    <property type="entry name" value="Fido"/>
</dbReference>
<dbReference type="PANTHER" id="PTHR39560">
    <property type="entry name" value="PROTEIN ADENYLYLTRANSFERASE FIC-RELATED"/>
    <property type="match status" value="1"/>
</dbReference>
<keyword evidence="2" id="KW-0548">Nucleotidyltransferase</keyword>
<proteinExistence type="predicted"/>
<comment type="caution">
    <text evidence="9">The sequence shown here is derived from an EMBL/GenBank/DDBJ whole genome shotgun (WGS) entry which is preliminary data.</text>
</comment>
<comment type="catalytic activity">
    <reaction evidence="6">
        <text>L-threonyl-[protein] + ATP = 3-O-(5'-adenylyl)-L-threonyl-[protein] + diphosphate</text>
        <dbReference type="Rhea" id="RHEA:54292"/>
        <dbReference type="Rhea" id="RHEA-COMP:11060"/>
        <dbReference type="Rhea" id="RHEA-COMP:13847"/>
        <dbReference type="ChEBI" id="CHEBI:30013"/>
        <dbReference type="ChEBI" id="CHEBI:30616"/>
        <dbReference type="ChEBI" id="CHEBI:33019"/>
        <dbReference type="ChEBI" id="CHEBI:138113"/>
        <dbReference type="EC" id="2.7.7.108"/>
    </reaction>
</comment>
<reference evidence="9 10" key="1">
    <citation type="journal article" date="2021" name="Sci. Rep.">
        <title>The distribution of antibiotic resistance genes in chicken gut microbiota commensals.</title>
        <authorList>
            <person name="Juricova H."/>
            <person name="Matiasovicova J."/>
            <person name="Kubasova T."/>
            <person name="Cejkova D."/>
            <person name="Rychlik I."/>
        </authorList>
    </citation>
    <scope>NUCLEOTIDE SEQUENCE [LARGE SCALE GENOMIC DNA]</scope>
    <source>
        <strain evidence="9 10">An810</strain>
    </source>
</reference>
<dbReference type="InterPro" id="IPR036597">
    <property type="entry name" value="Fido-like_dom_sf"/>
</dbReference>
<evidence type="ECO:0000313" key="10">
    <source>
        <dbReference type="Proteomes" id="UP000776629"/>
    </source>
</evidence>
<organism evidence="9 10">
    <name type="scientific">Limosilactobacillus alvi</name>
    <dbReference type="NCBI Taxonomy" id="990412"/>
    <lineage>
        <taxon>Bacteria</taxon>
        <taxon>Bacillati</taxon>
        <taxon>Bacillota</taxon>
        <taxon>Bacilli</taxon>
        <taxon>Lactobacillales</taxon>
        <taxon>Lactobacillaceae</taxon>
        <taxon>Limosilactobacillus</taxon>
    </lineage>
</organism>
<dbReference type="SUPFAM" id="SSF140931">
    <property type="entry name" value="Fic-like"/>
    <property type="match status" value="1"/>
</dbReference>
<dbReference type="Proteomes" id="UP000776629">
    <property type="component" value="Unassembled WGS sequence"/>
</dbReference>
<evidence type="ECO:0000259" key="8">
    <source>
        <dbReference type="PROSITE" id="PS51459"/>
    </source>
</evidence>
<evidence type="ECO:0000256" key="7">
    <source>
        <dbReference type="ARBA" id="ARBA00048696"/>
    </source>
</evidence>
<dbReference type="Gene3D" id="1.10.3290.10">
    <property type="entry name" value="Fido-like domain"/>
    <property type="match status" value="1"/>
</dbReference>
<dbReference type="PROSITE" id="PS51459">
    <property type="entry name" value="FIDO"/>
    <property type="match status" value="1"/>
</dbReference>
<name>A0ABS2ENP1_9LACO</name>
<evidence type="ECO:0000256" key="6">
    <source>
        <dbReference type="ARBA" id="ARBA00047939"/>
    </source>
</evidence>
<dbReference type="RefSeq" id="WP_204776506.1">
    <property type="nucleotide sequence ID" value="NZ_JACJJQ010000019.1"/>
</dbReference>
<dbReference type="Pfam" id="PF02661">
    <property type="entry name" value="Fic"/>
    <property type="match status" value="1"/>
</dbReference>
<feature type="domain" description="Fido" evidence="8">
    <location>
        <begin position="1"/>
        <end position="124"/>
    </location>
</feature>
<evidence type="ECO:0000313" key="9">
    <source>
        <dbReference type="EMBL" id="MBM6754118.1"/>
    </source>
</evidence>
<evidence type="ECO:0000256" key="4">
    <source>
        <dbReference type="ARBA" id="ARBA00022840"/>
    </source>
</evidence>
<keyword evidence="10" id="KW-1185">Reference proteome</keyword>
<gene>
    <name evidence="9" type="ORF">H5993_05010</name>
</gene>
<keyword evidence="3" id="KW-0547">Nucleotide-binding</keyword>
<evidence type="ECO:0000256" key="5">
    <source>
        <dbReference type="ARBA" id="ARBA00034531"/>
    </source>
</evidence>
<keyword evidence="4" id="KW-0067">ATP-binding</keyword>
<dbReference type="PANTHER" id="PTHR39560:SF1">
    <property type="entry name" value="PROTEIN ADENYLYLTRANSFERASE FIC-RELATED"/>
    <property type="match status" value="1"/>
</dbReference>
<sequence>MYSDLYDWTGEFRNYELAKDGTNFMLSHSFPEAIKAINDLIQDIQRDRKPSVSQYAQLLDYLNYFHPFREGNGRSTKTLLVIMAAQKGQYLNYNRQDEQVIEALKNADAKQLEKFMRMETLADKNKIMELAAQQQISDYKKKFLEQRSKRRRS</sequence>
<protein>
    <recommendedName>
        <fullName evidence="5">protein adenylyltransferase</fullName>
        <ecNumber evidence="5">2.7.7.108</ecNumber>
    </recommendedName>
</protein>
<dbReference type="EC" id="2.7.7.108" evidence="5"/>
<evidence type="ECO:0000256" key="1">
    <source>
        <dbReference type="ARBA" id="ARBA00022679"/>
    </source>
</evidence>
<dbReference type="EMBL" id="JACJJQ010000019">
    <property type="protein sequence ID" value="MBM6754118.1"/>
    <property type="molecule type" value="Genomic_DNA"/>
</dbReference>
<evidence type="ECO:0000256" key="2">
    <source>
        <dbReference type="ARBA" id="ARBA00022695"/>
    </source>
</evidence>
<accession>A0ABS2ENP1</accession>
<evidence type="ECO:0000256" key="3">
    <source>
        <dbReference type="ARBA" id="ARBA00022741"/>
    </source>
</evidence>